<name>A0A8S5S3Y0_9CAUD</name>
<organism evidence="3">
    <name type="scientific">Siphoviridae sp. ctxYv12</name>
    <dbReference type="NCBI Taxonomy" id="2827974"/>
    <lineage>
        <taxon>Viruses</taxon>
        <taxon>Duplodnaviria</taxon>
        <taxon>Heunggongvirae</taxon>
        <taxon>Uroviricota</taxon>
        <taxon>Caudoviricetes</taxon>
    </lineage>
</organism>
<dbReference type="Pfam" id="PF06970">
    <property type="entry name" value="RepA_N"/>
    <property type="match status" value="1"/>
</dbReference>
<proteinExistence type="predicted"/>
<evidence type="ECO:0000259" key="2">
    <source>
        <dbReference type="Pfam" id="PF06970"/>
    </source>
</evidence>
<feature type="domain" description="Replication initiator A N-terminal" evidence="2">
    <location>
        <begin position="7"/>
        <end position="85"/>
    </location>
</feature>
<dbReference type="InterPro" id="IPR010724">
    <property type="entry name" value="RepA_N"/>
</dbReference>
<evidence type="ECO:0000313" key="3">
    <source>
        <dbReference type="EMBL" id="DAF45724.1"/>
    </source>
</evidence>
<sequence length="272" mass="31462">MEEKEPYFQVPKSLFRSWRTGEINSTTFAIYMLMLDRYKISYLKENRNKFTDEGGEIFFYYSYKSLADDLNITRRNEIAKAIQELEKIGLIKSKKVYGKATMYYITSNLNDTSTSNLNDTLIIINNNKNNINKNNTNNSIECSSSFRNEIRLLIGMRKITVDRILKYCNSIERIKEVISYANKTNKGDGYIISALKENYNLKELDSNENTADPCNAGKKDYSMSITEALKLSRNKEKSTSNKLDRKKESPDHNREKDYNLTIDDVLNGGGKK</sequence>
<protein>
    <submittedName>
        <fullName evidence="3">Replication initiator protein</fullName>
    </submittedName>
</protein>
<accession>A0A8S5S3Y0</accession>
<feature type="region of interest" description="Disordered" evidence="1">
    <location>
        <begin position="230"/>
        <end position="272"/>
    </location>
</feature>
<evidence type="ECO:0000256" key="1">
    <source>
        <dbReference type="SAM" id="MobiDB-lite"/>
    </source>
</evidence>
<reference evidence="3" key="1">
    <citation type="journal article" date="2021" name="Proc. Natl. Acad. Sci. U.S.A.">
        <title>A Catalog of Tens of Thousands of Viruses from Human Metagenomes Reveals Hidden Associations with Chronic Diseases.</title>
        <authorList>
            <person name="Tisza M.J."/>
            <person name="Buck C.B."/>
        </authorList>
    </citation>
    <scope>NUCLEOTIDE SEQUENCE</scope>
    <source>
        <strain evidence="3">CtxYv12</strain>
    </source>
</reference>
<feature type="compositionally biased region" description="Basic and acidic residues" evidence="1">
    <location>
        <begin position="233"/>
        <end position="258"/>
    </location>
</feature>
<dbReference type="EMBL" id="BK032518">
    <property type="protein sequence ID" value="DAF45724.1"/>
    <property type="molecule type" value="Genomic_DNA"/>
</dbReference>